<dbReference type="GO" id="GO:0005886">
    <property type="term" value="C:plasma membrane"/>
    <property type="evidence" value="ECO:0007669"/>
    <property type="project" value="UniProtKB-SubCell"/>
</dbReference>
<dbReference type="RefSeq" id="WP_013660697.1">
    <property type="nucleotide sequence ID" value="NC_015276.1"/>
</dbReference>
<evidence type="ECO:0000313" key="11">
    <source>
        <dbReference type="EMBL" id="ADZ90792.1"/>
    </source>
</evidence>
<keyword evidence="4 11" id="KW-0808">Transferase</keyword>
<evidence type="ECO:0000256" key="8">
    <source>
        <dbReference type="ARBA" id="ARBA00038152"/>
    </source>
</evidence>
<evidence type="ECO:0000259" key="10">
    <source>
        <dbReference type="Pfam" id="PF00535"/>
    </source>
</evidence>
<feature type="transmembrane region" description="Helical" evidence="9">
    <location>
        <begin position="247"/>
        <end position="265"/>
    </location>
</feature>
<evidence type="ECO:0000256" key="2">
    <source>
        <dbReference type="ARBA" id="ARBA00022475"/>
    </source>
</evidence>
<accession>F2JY56</accession>
<organism evidence="11 12">
    <name type="scientific">Marinomonas mediterranea (strain ATCC 700492 / JCM 21426 / NBRC 103028 / MMB-1)</name>
    <dbReference type="NCBI Taxonomy" id="717774"/>
    <lineage>
        <taxon>Bacteria</taxon>
        <taxon>Pseudomonadati</taxon>
        <taxon>Pseudomonadota</taxon>
        <taxon>Gammaproteobacteria</taxon>
        <taxon>Oceanospirillales</taxon>
        <taxon>Oceanospirillaceae</taxon>
        <taxon>Marinomonas</taxon>
    </lineage>
</organism>
<comment type="similarity">
    <text evidence="8">Belongs to the glycosyltransferase 2 family. GtrB subfamily.</text>
</comment>
<evidence type="ECO:0000256" key="7">
    <source>
        <dbReference type="ARBA" id="ARBA00023136"/>
    </source>
</evidence>
<dbReference type="InterPro" id="IPR001173">
    <property type="entry name" value="Glyco_trans_2-like"/>
</dbReference>
<name>F2JY56_MARM1</name>
<dbReference type="InterPro" id="IPR050256">
    <property type="entry name" value="Glycosyltransferase_2"/>
</dbReference>
<dbReference type="PANTHER" id="PTHR48090:SF1">
    <property type="entry name" value="PROPHAGE BACTOPRENOL GLUCOSYL TRANSFERASE HOMOLOG"/>
    <property type="match status" value="1"/>
</dbReference>
<dbReference type="HOGENOM" id="CLU_033536_0_1_6"/>
<keyword evidence="3" id="KW-0328">Glycosyltransferase</keyword>
<gene>
    <name evidence="11" type="ordered locus">Marme_1527</name>
</gene>
<comment type="subcellular location">
    <subcellularLocation>
        <location evidence="1">Cell membrane</location>
        <topology evidence="1">Multi-pass membrane protein</topology>
    </subcellularLocation>
</comment>
<keyword evidence="6 9" id="KW-1133">Transmembrane helix</keyword>
<evidence type="ECO:0000256" key="6">
    <source>
        <dbReference type="ARBA" id="ARBA00022989"/>
    </source>
</evidence>
<dbReference type="eggNOG" id="COG0463">
    <property type="taxonomic scope" value="Bacteria"/>
</dbReference>
<evidence type="ECO:0000256" key="9">
    <source>
        <dbReference type="SAM" id="Phobius"/>
    </source>
</evidence>
<keyword evidence="7 9" id="KW-0472">Membrane</keyword>
<dbReference type="PANTHER" id="PTHR48090">
    <property type="entry name" value="UNDECAPRENYL-PHOSPHATE 4-DEOXY-4-FORMAMIDO-L-ARABINOSE TRANSFERASE-RELATED"/>
    <property type="match status" value="1"/>
</dbReference>
<evidence type="ECO:0000256" key="3">
    <source>
        <dbReference type="ARBA" id="ARBA00022676"/>
    </source>
</evidence>
<dbReference type="FunFam" id="3.90.550.10:FF:000079">
    <property type="entry name" value="Probable glycosyl transferase"/>
    <property type="match status" value="1"/>
</dbReference>
<keyword evidence="12" id="KW-1185">Reference proteome</keyword>
<dbReference type="InterPro" id="IPR029044">
    <property type="entry name" value="Nucleotide-diphossugar_trans"/>
</dbReference>
<dbReference type="OrthoDB" id="9811884at2"/>
<evidence type="ECO:0000313" key="12">
    <source>
        <dbReference type="Proteomes" id="UP000001062"/>
    </source>
</evidence>
<evidence type="ECO:0000256" key="4">
    <source>
        <dbReference type="ARBA" id="ARBA00022679"/>
    </source>
</evidence>
<feature type="transmembrane region" description="Helical" evidence="9">
    <location>
        <begin position="285"/>
        <end position="305"/>
    </location>
</feature>
<reference evidence="11 12" key="1">
    <citation type="journal article" date="2012" name="Stand. Genomic Sci.">
        <title>Complete genome sequence of the melanogenic marine bacterium Marinomonas mediterranea type strain (MMB-1(T)).</title>
        <authorList>
            <person name="Lucas-Elio P."/>
            <person name="Goodwin L."/>
            <person name="Woyke T."/>
            <person name="Pitluck S."/>
            <person name="Nolan M."/>
            <person name="Kyrpides N.C."/>
            <person name="Detter J.C."/>
            <person name="Copeland A."/>
            <person name="Teshima H."/>
            <person name="Bruce D."/>
            <person name="Detter C."/>
            <person name="Tapia R."/>
            <person name="Han S."/>
            <person name="Land M.L."/>
            <person name="Ivanova N."/>
            <person name="Mikhailova N."/>
            <person name="Johnston A.W."/>
            <person name="Sanchez-Amat A."/>
        </authorList>
    </citation>
    <scope>NUCLEOTIDE SEQUENCE [LARGE SCALE GENOMIC DNA]</scope>
    <source>
        <strain evidence="12">ATCC 700492 / JCM 21426 / NBRC 103028 / MMB-1</strain>
    </source>
</reference>
<dbReference type="CDD" id="cd04187">
    <property type="entry name" value="DPM1_like_bac"/>
    <property type="match status" value="1"/>
</dbReference>
<sequence>MSSQLLSLVEQQRPIPSGLPLVSIVVPFFNESKSIEACHNALVKVLDSLQTHCEIVYIDDGSSDDSWRQVCSFRSQKHQISRIKLSRNFGKEAALSAGLKASNGRAAIPFDADLQDPPEYIPKMIDAWQAGADIVEMKRSERLGESTMKKTSAKLFYKILNLLSDIELSENVGDFRLLDKRVVDVINSLPERSRYMKGLLSWPGFKRKTLLFNRNPRQTGESKWNYFALLHLAFEGITSFSIKPLRLATIAGVLTSFIALSYALITLFKTLIYGDPVAGYPTLEITMLFLGGVQLLCIGLLGEYIGRLFIESKQRPLYVIMDKQLTSPCHQTANKEEK</sequence>
<dbReference type="Gene3D" id="3.90.550.10">
    <property type="entry name" value="Spore Coat Polysaccharide Biosynthesis Protein SpsA, Chain A"/>
    <property type="match status" value="1"/>
</dbReference>
<dbReference type="PATRIC" id="fig|717774.3.peg.1586"/>
<dbReference type="Pfam" id="PF00535">
    <property type="entry name" value="Glycos_transf_2"/>
    <property type="match status" value="1"/>
</dbReference>
<dbReference type="GO" id="GO:0016757">
    <property type="term" value="F:glycosyltransferase activity"/>
    <property type="evidence" value="ECO:0007669"/>
    <property type="project" value="UniProtKB-KW"/>
</dbReference>
<dbReference type="Proteomes" id="UP000001062">
    <property type="component" value="Chromosome"/>
</dbReference>
<dbReference type="SUPFAM" id="SSF53448">
    <property type="entry name" value="Nucleotide-diphospho-sugar transferases"/>
    <property type="match status" value="1"/>
</dbReference>
<keyword evidence="2" id="KW-1003">Cell membrane</keyword>
<evidence type="ECO:0000256" key="1">
    <source>
        <dbReference type="ARBA" id="ARBA00004651"/>
    </source>
</evidence>
<dbReference type="STRING" id="717774.Marme_1527"/>
<dbReference type="AlphaFoldDB" id="F2JY56"/>
<protein>
    <submittedName>
        <fullName evidence="11">Glycosyl transferase family 2</fullName>
    </submittedName>
</protein>
<feature type="domain" description="Glycosyltransferase 2-like" evidence="10">
    <location>
        <begin position="23"/>
        <end position="184"/>
    </location>
</feature>
<proteinExistence type="inferred from homology"/>
<evidence type="ECO:0000256" key="5">
    <source>
        <dbReference type="ARBA" id="ARBA00022692"/>
    </source>
</evidence>
<keyword evidence="5 9" id="KW-0812">Transmembrane</keyword>
<dbReference type="KEGG" id="mme:Marme_1527"/>
<dbReference type="EMBL" id="CP002583">
    <property type="protein sequence ID" value="ADZ90792.1"/>
    <property type="molecule type" value="Genomic_DNA"/>
</dbReference>